<reference evidence="2" key="1">
    <citation type="submission" date="2021-01" db="EMBL/GenBank/DDBJ databases">
        <authorList>
            <person name="Kaushik A."/>
        </authorList>
    </citation>
    <scope>NUCLEOTIDE SEQUENCE</scope>
    <source>
        <strain evidence="2">AG1-1C</strain>
    </source>
</reference>
<protein>
    <recommendedName>
        <fullName evidence="1">CHAT domain-containing protein</fullName>
    </recommendedName>
</protein>
<gene>
    <name evidence="2" type="ORF">RDB_LOCUS125494</name>
</gene>
<feature type="domain" description="CHAT" evidence="1">
    <location>
        <begin position="212"/>
        <end position="341"/>
    </location>
</feature>
<sequence length="341" mass="37605">MTPDDHPDFPRRLACLGASHSLRFERLGRLEDLHKSIDYESQALTFTPNGHPELLDLLTNLGLAHKNRFLRMGDLAELDTAISHESRAIGQRERGAERRPVLLIEQEDDLASVLAVLWNDIDIIKPTNDSNTDLPQITWCPTGALSFLPLHAAGDYNWPRCRVFDYVILSYTPALTALFASSPSSLNRKSTIFAIGQANIPGHSSLPGTANESGPTKSVFFLHDGILDLDSINKRSFKNKGLAFQSACQTAAGDEKLPDEAIHLTLGMLMARYLSVIATIWSVHDDDAPLVAGKVYAQLMRDRVIGKGEAGKALHNTFADLRDKLGEKAFGRWVPYIHVGS</sequence>
<dbReference type="InterPro" id="IPR024983">
    <property type="entry name" value="CHAT_dom"/>
</dbReference>
<organism evidence="2 3">
    <name type="scientific">Rhizoctonia solani</name>
    <dbReference type="NCBI Taxonomy" id="456999"/>
    <lineage>
        <taxon>Eukaryota</taxon>
        <taxon>Fungi</taxon>
        <taxon>Dikarya</taxon>
        <taxon>Basidiomycota</taxon>
        <taxon>Agaricomycotina</taxon>
        <taxon>Agaricomycetes</taxon>
        <taxon>Cantharellales</taxon>
        <taxon>Ceratobasidiaceae</taxon>
        <taxon>Rhizoctonia</taxon>
    </lineage>
</organism>
<dbReference type="EMBL" id="CAJMWS010000371">
    <property type="protein sequence ID" value="CAE6438596.1"/>
    <property type="molecule type" value="Genomic_DNA"/>
</dbReference>
<comment type="caution">
    <text evidence="2">The sequence shown here is derived from an EMBL/GenBank/DDBJ whole genome shotgun (WGS) entry which is preliminary data.</text>
</comment>
<evidence type="ECO:0000313" key="2">
    <source>
        <dbReference type="EMBL" id="CAE6438596.1"/>
    </source>
</evidence>
<name>A0A8H2XZU0_9AGAM</name>
<evidence type="ECO:0000259" key="1">
    <source>
        <dbReference type="Pfam" id="PF12770"/>
    </source>
</evidence>
<evidence type="ECO:0000313" key="3">
    <source>
        <dbReference type="Proteomes" id="UP000663846"/>
    </source>
</evidence>
<dbReference type="Pfam" id="PF12770">
    <property type="entry name" value="CHAT"/>
    <property type="match status" value="1"/>
</dbReference>
<dbReference type="AlphaFoldDB" id="A0A8H2XZU0"/>
<dbReference type="Proteomes" id="UP000663846">
    <property type="component" value="Unassembled WGS sequence"/>
</dbReference>
<accession>A0A8H2XZU0</accession>
<proteinExistence type="predicted"/>